<feature type="transmembrane region" description="Helical" evidence="6">
    <location>
        <begin position="12"/>
        <end position="31"/>
    </location>
</feature>
<dbReference type="GO" id="GO:0022857">
    <property type="term" value="F:transmembrane transporter activity"/>
    <property type="evidence" value="ECO:0007669"/>
    <property type="project" value="InterPro"/>
</dbReference>
<dbReference type="AlphaFoldDB" id="U1N527"/>
<dbReference type="GO" id="GO:0005886">
    <property type="term" value="C:plasma membrane"/>
    <property type="evidence" value="ECO:0007669"/>
    <property type="project" value="UniProtKB-SubCell"/>
</dbReference>
<dbReference type="Proteomes" id="UP000004816">
    <property type="component" value="Unassembled WGS sequence"/>
</dbReference>
<dbReference type="PANTHER" id="PTHR43124">
    <property type="entry name" value="PURINE EFFLUX PUMP PBUE"/>
    <property type="match status" value="1"/>
</dbReference>
<feature type="transmembrane region" description="Helical" evidence="6">
    <location>
        <begin position="334"/>
        <end position="356"/>
    </location>
</feature>
<keyword evidence="4 6" id="KW-1133">Transmembrane helix</keyword>
<feature type="transmembrane region" description="Helical" evidence="6">
    <location>
        <begin position="362"/>
        <end position="379"/>
    </location>
</feature>
<dbReference type="RefSeq" id="WP_021030194.1">
    <property type="nucleotide sequence ID" value="NZ_KI391953.1"/>
</dbReference>
<dbReference type="InterPro" id="IPR011701">
    <property type="entry name" value="MFS"/>
</dbReference>
<feature type="transmembrane region" description="Helical" evidence="6">
    <location>
        <begin position="208"/>
        <end position="229"/>
    </location>
</feature>
<feature type="domain" description="Major facilitator superfamily (MFS) profile" evidence="7">
    <location>
        <begin position="9"/>
        <end position="384"/>
    </location>
</feature>
<dbReference type="InterPro" id="IPR036259">
    <property type="entry name" value="MFS_trans_sf"/>
</dbReference>
<feature type="transmembrane region" description="Helical" evidence="6">
    <location>
        <begin position="51"/>
        <end position="69"/>
    </location>
</feature>
<evidence type="ECO:0000256" key="5">
    <source>
        <dbReference type="ARBA" id="ARBA00023136"/>
    </source>
</evidence>
<evidence type="ECO:0000256" key="1">
    <source>
        <dbReference type="ARBA" id="ARBA00004651"/>
    </source>
</evidence>
<proteinExistence type="predicted"/>
<dbReference type="PANTHER" id="PTHR43124:SF5">
    <property type="entry name" value="PURINE RIBONUCLEOSIDE EFFLUX PUMP NEPI"/>
    <property type="match status" value="1"/>
</dbReference>
<protein>
    <recommendedName>
        <fullName evidence="7">Major facilitator superfamily (MFS) profile domain-containing protein</fullName>
    </recommendedName>
</protein>
<accession>U1N527</accession>
<evidence type="ECO:0000259" key="7">
    <source>
        <dbReference type="PROSITE" id="PS50850"/>
    </source>
</evidence>
<evidence type="ECO:0000313" key="8">
    <source>
        <dbReference type="EMBL" id="ERG69279.1"/>
    </source>
</evidence>
<dbReference type="Pfam" id="PF07690">
    <property type="entry name" value="MFS_1"/>
    <property type="match status" value="1"/>
</dbReference>
<evidence type="ECO:0000256" key="2">
    <source>
        <dbReference type="ARBA" id="ARBA00022475"/>
    </source>
</evidence>
<dbReference type="eggNOG" id="COG2814">
    <property type="taxonomic scope" value="Bacteria"/>
</dbReference>
<dbReference type="InterPro" id="IPR020846">
    <property type="entry name" value="MFS_dom"/>
</dbReference>
<dbReference type="HOGENOM" id="CLU_001265_61_1_11"/>
<dbReference type="OrthoDB" id="4332123at2"/>
<evidence type="ECO:0000313" key="9">
    <source>
        <dbReference type="Proteomes" id="UP000004816"/>
    </source>
</evidence>
<gene>
    <name evidence="8" type="ORF">HMPREF9336_04170</name>
</gene>
<feature type="transmembrane region" description="Helical" evidence="6">
    <location>
        <begin position="104"/>
        <end position="124"/>
    </location>
</feature>
<comment type="caution">
    <text evidence="8">The sequence shown here is derived from an EMBL/GenBank/DDBJ whole genome shotgun (WGS) entry which is preliminary data.</text>
</comment>
<name>U1N527_SEGRC</name>
<feature type="transmembrane region" description="Helical" evidence="6">
    <location>
        <begin position="241"/>
        <end position="264"/>
    </location>
</feature>
<dbReference type="InterPro" id="IPR050189">
    <property type="entry name" value="MFS_Efflux_Transporters"/>
</dbReference>
<keyword evidence="5 6" id="KW-0472">Membrane</keyword>
<evidence type="ECO:0000256" key="4">
    <source>
        <dbReference type="ARBA" id="ARBA00022989"/>
    </source>
</evidence>
<keyword evidence="2" id="KW-1003">Cell membrane</keyword>
<evidence type="ECO:0000256" key="6">
    <source>
        <dbReference type="SAM" id="Phobius"/>
    </source>
</evidence>
<keyword evidence="9" id="KW-1185">Reference proteome</keyword>
<organism evidence="8 9">
    <name type="scientific">Segniliparus rugosus (strain ATCC BAA-974 / DSM 45345 / CCUG 50838 / CIP 108380 / JCM 13579 / CDC 945)</name>
    <dbReference type="NCBI Taxonomy" id="679197"/>
    <lineage>
        <taxon>Bacteria</taxon>
        <taxon>Bacillati</taxon>
        <taxon>Actinomycetota</taxon>
        <taxon>Actinomycetes</taxon>
        <taxon>Mycobacteriales</taxon>
        <taxon>Segniliparaceae</taxon>
        <taxon>Segniliparus</taxon>
    </lineage>
</organism>
<dbReference type="SUPFAM" id="SSF103473">
    <property type="entry name" value="MFS general substrate transporter"/>
    <property type="match status" value="1"/>
</dbReference>
<feature type="transmembrane region" description="Helical" evidence="6">
    <location>
        <begin position="168"/>
        <end position="187"/>
    </location>
</feature>
<evidence type="ECO:0000256" key="3">
    <source>
        <dbReference type="ARBA" id="ARBA00022692"/>
    </source>
</evidence>
<dbReference type="STRING" id="679197.HMPREF9336_04170"/>
<dbReference type="Gene3D" id="1.20.1250.20">
    <property type="entry name" value="MFS general substrate transporter like domains"/>
    <property type="match status" value="1"/>
</dbReference>
<feature type="transmembrane region" description="Helical" evidence="6">
    <location>
        <begin position="297"/>
        <end position="322"/>
    </location>
</feature>
<reference evidence="8 9" key="1">
    <citation type="journal article" date="2011" name="Stand. Genomic Sci.">
        <title>High quality draft genome sequence of Segniliparus rugosus CDC 945(T)= (ATCC BAA-974(T)).</title>
        <authorList>
            <person name="Earl A.M."/>
            <person name="Desjardins C.A."/>
            <person name="Fitzgerald M.G."/>
            <person name="Arachchi H.M."/>
            <person name="Zeng Q."/>
            <person name="Mehta T."/>
            <person name="Griggs A."/>
            <person name="Birren B.W."/>
            <person name="Toney N.C."/>
            <person name="Carr J."/>
            <person name="Posey J."/>
            <person name="Butler W.R."/>
        </authorList>
    </citation>
    <scope>NUCLEOTIDE SEQUENCE [LARGE SCALE GENOMIC DNA]</scope>
    <source>
        <strain evidence="9">ATCC BAA-974 / DSM 45345 / CCUG 50838 / CIP 108380 / JCM 13579 / CDC 945</strain>
    </source>
</reference>
<feature type="transmembrane region" description="Helical" evidence="6">
    <location>
        <begin position="81"/>
        <end position="98"/>
    </location>
</feature>
<sequence length="384" mass="39896">MRAEPRTERAFPLGRILFLSLCMVVVITVEVGPVGVLPQLASALRVPQSRAALLVSCYALTVVVASVPAIRLLDRFDRRKVLMLSMSAFAVSTAVLAVTESLPLAILARVVGGFGHSIFFGVGMDITHRLSPPRRMVAAVAIFFAGNVAALALAVPLVAAVGAHWREAFLALAAGAGACAVAARLLLPPLPSGRTEQGPLFPRPDRSAAVVCLVGLLWLTGHFLAFTLLRAELASSGFPDRLAPALLMAYGIGTIAGTGLAGAVPPERLRGAVATGFLLLCGAQLCLWSLLPSVWPSFAAAALWGLGFGAVPALNSAAMLHYSRVSADLTASMLNSACNIGISVGSFASGVAYQRLGHQSPFLLAAGVFVAGGLMTRALKERTR</sequence>
<dbReference type="EMBL" id="ACZI02000002">
    <property type="protein sequence ID" value="ERG69279.1"/>
    <property type="molecule type" value="Genomic_DNA"/>
</dbReference>
<comment type="subcellular location">
    <subcellularLocation>
        <location evidence="1">Cell membrane</location>
        <topology evidence="1">Multi-pass membrane protein</topology>
    </subcellularLocation>
</comment>
<keyword evidence="3 6" id="KW-0812">Transmembrane</keyword>
<feature type="transmembrane region" description="Helical" evidence="6">
    <location>
        <begin position="271"/>
        <end position="291"/>
    </location>
</feature>
<dbReference type="CDD" id="cd17324">
    <property type="entry name" value="MFS_NepI_like"/>
    <property type="match status" value="1"/>
</dbReference>
<feature type="transmembrane region" description="Helical" evidence="6">
    <location>
        <begin position="136"/>
        <end position="162"/>
    </location>
</feature>
<dbReference type="PROSITE" id="PS50850">
    <property type="entry name" value="MFS"/>
    <property type="match status" value="1"/>
</dbReference>